<evidence type="ECO:0000256" key="1">
    <source>
        <dbReference type="ARBA" id="ARBA00008535"/>
    </source>
</evidence>
<dbReference type="Pfam" id="PF04548">
    <property type="entry name" value="AIG1"/>
    <property type="match status" value="1"/>
</dbReference>
<dbReference type="Pfam" id="PF00619">
    <property type="entry name" value="CARD"/>
    <property type="match status" value="1"/>
</dbReference>
<keyword evidence="2" id="KW-0547">Nucleotide-binding</keyword>
<dbReference type="Gene3D" id="1.10.533.10">
    <property type="entry name" value="Death Domain, Fas"/>
    <property type="match status" value="1"/>
</dbReference>
<comment type="caution">
    <text evidence="6">The sequence shown here is derived from an EMBL/GenBank/DDBJ whole genome shotgun (WGS) entry which is preliminary data.</text>
</comment>
<dbReference type="Gene3D" id="3.40.50.300">
    <property type="entry name" value="P-loop containing nucleotide triphosphate hydrolases"/>
    <property type="match status" value="1"/>
</dbReference>
<dbReference type="SUPFAM" id="SSF47986">
    <property type="entry name" value="DEATH domain"/>
    <property type="match status" value="1"/>
</dbReference>
<dbReference type="InterPro" id="IPR001315">
    <property type="entry name" value="CARD"/>
</dbReference>
<evidence type="ECO:0000256" key="3">
    <source>
        <dbReference type="ARBA" id="ARBA00023134"/>
    </source>
</evidence>
<sequence length="462" mass="53528">MPGSSVVGSGWFFRIFRFFQPNAEDNEKIPFCNSENHQIEDCAIFEKLYLVVIGCHYAGKNEVGNAILQEKVFTKWGIFLNSQVQNEREIHNKKITLIRVPGWNGDLHASVNKQQKIREEIVNSVMSKFNKGPHAVLLALDVDSTITDTTINTLENLLTKEVWDHTIVIFTHGEKLKHITIHDKIRANHLDNFMKRCGKRYYVLQKNTRGKQHADLIETIEYFIADKDASVQFCISDREDGKAEDLVEEKKSLVKRLKEKYDKLKEFRDKLSSSAAQDDSRQQLIDSKDAEIARLQAIIQKKDKQIDKLEAQNAELRETYHCVKCERKDKEIRLLQEEVSKWKNMKITHKNGAVTCVQRQSQPLSTNMQKLPTASHSGVKFVDDYRAQLIQRVVSVEPILDEMYQSLGREKYNTVRQAQTPQNQMRELYDILEGVGPKLKEEFFSCLLKFERLLVNDLDPNS</sequence>
<name>A0A8T2LXM3_ASTMX</name>
<dbReference type="OMA" id="YESTIKM"/>
<comment type="similarity">
    <text evidence="1">Belongs to the TRAFAC class TrmE-Era-EngA-EngB-Septin-like GTPase superfamily. AIG1/Toc34/Toc159-like paraseptin GTPase family. IAN subfamily.</text>
</comment>
<gene>
    <name evidence="6" type="ORF">AMEX_G11473</name>
</gene>
<dbReference type="PANTHER" id="PTHR10903:SF184">
    <property type="entry name" value="GTP-BINDING PROTEIN A"/>
    <property type="match status" value="1"/>
</dbReference>
<feature type="domain" description="CARD" evidence="5">
    <location>
        <begin position="374"/>
        <end position="462"/>
    </location>
</feature>
<dbReference type="PROSITE" id="PS50209">
    <property type="entry name" value="CARD"/>
    <property type="match status" value="1"/>
</dbReference>
<organism evidence="6 7">
    <name type="scientific">Astyanax mexicanus</name>
    <name type="common">Blind cave fish</name>
    <name type="synonym">Astyanax fasciatus mexicanus</name>
    <dbReference type="NCBI Taxonomy" id="7994"/>
    <lineage>
        <taxon>Eukaryota</taxon>
        <taxon>Metazoa</taxon>
        <taxon>Chordata</taxon>
        <taxon>Craniata</taxon>
        <taxon>Vertebrata</taxon>
        <taxon>Euteleostomi</taxon>
        <taxon>Actinopterygii</taxon>
        <taxon>Neopterygii</taxon>
        <taxon>Teleostei</taxon>
        <taxon>Ostariophysi</taxon>
        <taxon>Characiformes</taxon>
        <taxon>Characoidei</taxon>
        <taxon>Acestrorhamphidae</taxon>
        <taxon>Acestrorhamphinae</taxon>
        <taxon>Astyanax</taxon>
    </lineage>
</organism>
<evidence type="ECO:0000256" key="2">
    <source>
        <dbReference type="ARBA" id="ARBA00022741"/>
    </source>
</evidence>
<dbReference type="InterPro" id="IPR027417">
    <property type="entry name" value="P-loop_NTPase"/>
</dbReference>
<dbReference type="GO" id="GO:0042981">
    <property type="term" value="P:regulation of apoptotic process"/>
    <property type="evidence" value="ECO:0007669"/>
    <property type="project" value="InterPro"/>
</dbReference>
<dbReference type="InterPro" id="IPR045058">
    <property type="entry name" value="GIMA/IAN/Toc"/>
</dbReference>
<proteinExistence type="inferred from homology"/>
<protein>
    <recommendedName>
        <fullName evidence="5">CARD domain-containing protein</fullName>
    </recommendedName>
</protein>
<keyword evidence="4" id="KW-0175">Coiled coil</keyword>
<evidence type="ECO:0000313" key="7">
    <source>
        <dbReference type="Proteomes" id="UP000752171"/>
    </source>
</evidence>
<dbReference type="InterPro" id="IPR006703">
    <property type="entry name" value="G_AIG1"/>
</dbReference>
<dbReference type="InterPro" id="IPR011029">
    <property type="entry name" value="DEATH-like_dom_sf"/>
</dbReference>
<accession>A0A8T2LXM3</accession>
<evidence type="ECO:0000259" key="5">
    <source>
        <dbReference type="PROSITE" id="PS50209"/>
    </source>
</evidence>
<dbReference type="Proteomes" id="UP000752171">
    <property type="component" value="Unassembled WGS sequence"/>
</dbReference>
<keyword evidence="3" id="KW-0342">GTP-binding</keyword>
<dbReference type="EMBL" id="JAICCE010000008">
    <property type="protein sequence ID" value="KAG9274542.1"/>
    <property type="molecule type" value="Genomic_DNA"/>
</dbReference>
<evidence type="ECO:0000256" key="4">
    <source>
        <dbReference type="SAM" id="Coils"/>
    </source>
</evidence>
<feature type="coiled-coil region" evidence="4">
    <location>
        <begin position="243"/>
        <end position="345"/>
    </location>
</feature>
<dbReference type="PANTHER" id="PTHR10903">
    <property type="entry name" value="GTPASE, IMAP FAMILY MEMBER-RELATED"/>
    <property type="match status" value="1"/>
</dbReference>
<evidence type="ECO:0000313" key="6">
    <source>
        <dbReference type="EMBL" id="KAG9274542.1"/>
    </source>
</evidence>
<dbReference type="AlphaFoldDB" id="A0A8T2LXM3"/>
<dbReference type="SUPFAM" id="SSF52540">
    <property type="entry name" value="P-loop containing nucleoside triphosphate hydrolases"/>
    <property type="match status" value="1"/>
</dbReference>
<reference evidence="6 7" key="1">
    <citation type="submission" date="2021-07" db="EMBL/GenBank/DDBJ databases">
        <authorList>
            <person name="Imarazene B."/>
            <person name="Zahm M."/>
            <person name="Klopp C."/>
            <person name="Cabau C."/>
            <person name="Beille S."/>
            <person name="Jouanno E."/>
            <person name="Castinel A."/>
            <person name="Lluch J."/>
            <person name="Gil L."/>
            <person name="Kuchtly C."/>
            <person name="Lopez Roques C."/>
            <person name="Donnadieu C."/>
            <person name="Parrinello H."/>
            <person name="Journot L."/>
            <person name="Du K."/>
            <person name="Schartl M."/>
            <person name="Retaux S."/>
            <person name="Guiguen Y."/>
        </authorList>
    </citation>
    <scope>NUCLEOTIDE SEQUENCE [LARGE SCALE GENOMIC DNA]</scope>
    <source>
        <strain evidence="6">Pach_M1</strain>
        <tissue evidence="6">Testis</tissue>
    </source>
</reference>
<dbReference type="GO" id="GO:0005525">
    <property type="term" value="F:GTP binding"/>
    <property type="evidence" value="ECO:0007669"/>
    <property type="project" value="UniProtKB-KW"/>
</dbReference>